<proteinExistence type="predicted"/>
<dbReference type="AlphaFoldDB" id="A0A9D1KDH6"/>
<reference evidence="3" key="1">
    <citation type="submission" date="2020-10" db="EMBL/GenBank/DDBJ databases">
        <authorList>
            <person name="Gilroy R."/>
        </authorList>
    </citation>
    <scope>NUCLEOTIDE SEQUENCE</scope>
    <source>
        <strain evidence="3">21143</strain>
    </source>
</reference>
<dbReference type="PANTHER" id="PTHR23150:SF19">
    <property type="entry name" value="FORMYLGLYCINE-GENERATING ENZYME"/>
    <property type="match status" value="1"/>
</dbReference>
<dbReference type="Pfam" id="PF03781">
    <property type="entry name" value="FGE-sulfatase"/>
    <property type="match status" value="1"/>
</dbReference>
<evidence type="ECO:0000313" key="3">
    <source>
        <dbReference type="EMBL" id="HIT39699.1"/>
    </source>
</evidence>
<feature type="chain" id="PRO_5039239828" evidence="1">
    <location>
        <begin position="26"/>
        <end position="274"/>
    </location>
</feature>
<evidence type="ECO:0000256" key="1">
    <source>
        <dbReference type="SAM" id="SignalP"/>
    </source>
</evidence>
<dbReference type="InterPro" id="IPR051043">
    <property type="entry name" value="Sulfatase_Mod_Factor_Kinase"/>
</dbReference>
<dbReference type="PANTHER" id="PTHR23150">
    <property type="entry name" value="SULFATASE MODIFYING FACTOR 1, 2"/>
    <property type="match status" value="1"/>
</dbReference>
<dbReference type="PROSITE" id="PS51257">
    <property type="entry name" value="PROKAR_LIPOPROTEIN"/>
    <property type="match status" value="1"/>
</dbReference>
<dbReference type="InterPro" id="IPR005532">
    <property type="entry name" value="SUMF_dom"/>
</dbReference>
<feature type="signal peptide" evidence="1">
    <location>
        <begin position="1"/>
        <end position="25"/>
    </location>
</feature>
<dbReference type="InterPro" id="IPR042095">
    <property type="entry name" value="SUMF_sf"/>
</dbReference>
<organism evidence="3 4">
    <name type="scientific">Candidatus Caccoplasma intestinavium</name>
    <dbReference type="NCBI Taxonomy" id="2840716"/>
    <lineage>
        <taxon>Bacteria</taxon>
        <taxon>Pseudomonadati</taxon>
        <taxon>Bacteroidota</taxon>
        <taxon>Bacteroidia</taxon>
        <taxon>Bacteroidales</taxon>
        <taxon>Bacteroidaceae</taxon>
        <taxon>Bacteroidaceae incertae sedis</taxon>
        <taxon>Candidatus Caccoplasma</taxon>
    </lineage>
</organism>
<dbReference type="EMBL" id="DVKT01000051">
    <property type="protein sequence ID" value="HIT39699.1"/>
    <property type="molecule type" value="Genomic_DNA"/>
</dbReference>
<dbReference type="Gene3D" id="3.90.1580.10">
    <property type="entry name" value="paralog of FGE (formylglycine-generating enzyme)"/>
    <property type="match status" value="1"/>
</dbReference>
<dbReference type="Proteomes" id="UP000886722">
    <property type="component" value="Unassembled WGS sequence"/>
</dbReference>
<keyword evidence="1" id="KW-0732">Signal</keyword>
<reference evidence="3" key="2">
    <citation type="journal article" date="2021" name="PeerJ">
        <title>Extensive microbial diversity within the chicken gut microbiome revealed by metagenomics and culture.</title>
        <authorList>
            <person name="Gilroy R."/>
            <person name="Ravi A."/>
            <person name="Getino M."/>
            <person name="Pursley I."/>
            <person name="Horton D.L."/>
            <person name="Alikhan N.F."/>
            <person name="Baker D."/>
            <person name="Gharbi K."/>
            <person name="Hall N."/>
            <person name="Watson M."/>
            <person name="Adriaenssens E.M."/>
            <person name="Foster-Nyarko E."/>
            <person name="Jarju S."/>
            <person name="Secka A."/>
            <person name="Antonio M."/>
            <person name="Oren A."/>
            <person name="Chaudhuri R.R."/>
            <person name="La Ragione R."/>
            <person name="Hildebrand F."/>
            <person name="Pallen M.J."/>
        </authorList>
    </citation>
    <scope>NUCLEOTIDE SEQUENCE</scope>
    <source>
        <strain evidence="3">21143</strain>
    </source>
</reference>
<evidence type="ECO:0000313" key="4">
    <source>
        <dbReference type="Proteomes" id="UP000886722"/>
    </source>
</evidence>
<dbReference type="SUPFAM" id="SSF56436">
    <property type="entry name" value="C-type lectin-like"/>
    <property type="match status" value="1"/>
</dbReference>
<name>A0A9D1KDH6_9BACT</name>
<protein>
    <submittedName>
        <fullName evidence="3">SUMF1/EgtB/PvdO family nonheme iron enzyme</fullName>
    </submittedName>
</protein>
<sequence length="274" mass="30428">MIMGIKNWVAMKKCLCFFSFCSLFCSCVKNFDPDLVGTTSDGKLIDEIFTVKGVSFTMKPVSGGTFEMGSLSGSLDEQPVHSVTLSTYYIGETEVTQELWQAVMGGNPSRFTGSQRPVEQVSWNDCQEFIEQLNALTGKKFRLPTEAEWEYAARGGNKSKGYIYSGSNDVDAVAWYSDNSESSTHEVKGKLPNELGLYDMSGNVWEWCSDWYGSYSEALVTNPQGPSSGSNRVFRGGGWRHAAVYCRCASRNAYMSTSTYYYLGLRLAISATER</sequence>
<accession>A0A9D1KDH6</accession>
<feature type="domain" description="Sulfatase-modifying factor enzyme-like" evidence="2">
    <location>
        <begin position="60"/>
        <end position="268"/>
    </location>
</feature>
<dbReference type="GO" id="GO:0120147">
    <property type="term" value="F:formylglycine-generating oxidase activity"/>
    <property type="evidence" value="ECO:0007669"/>
    <property type="project" value="TreeGrafter"/>
</dbReference>
<comment type="caution">
    <text evidence="3">The sequence shown here is derived from an EMBL/GenBank/DDBJ whole genome shotgun (WGS) entry which is preliminary data.</text>
</comment>
<gene>
    <name evidence="3" type="ORF">IAD06_06650</name>
</gene>
<dbReference type="InterPro" id="IPR016187">
    <property type="entry name" value="CTDL_fold"/>
</dbReference>
<evidence type="ECO:0000259" key="2">
    <source>
        <dbReference type="Pfam" id="PF03781"/>
    </source>
</evidence>